<dbReference type="EMBL" id="RAPK01000014">
    <property type="protein sequence ID" value="RKD67526.1"/>
    <property type="molecule type" value="Genomic_DNA"/>
</dbReference>
<keyword evidence="3" id="KW-1185">Reference proteome</keyword>
<dbReference type="PANTHER" id="PTHR38430:SF1">
    <property type="entry name" value="PROTEIN-ARGININE KINASE ACTIVATOR PROTEIN"/>
    <property type="match status" value="1"/>
</dbReference>
<dbReference type="GO" id="GO:0050897">
    <property type="term" value="F:cobalt ion binding"/>
    <property type="evidence" value="ECO:0007669"/>
    <property type="project" value="TreeGrafter"/>
</dbReference>
<protein>
    <submittedName>
        <fullName evidence="2">Protein arginine kinase activator</fullName>
    </submittedName>
</protein>
<dbReference type="GO" id="GO:1990169">
    <property type="term" value="P:stress response to copper ion"/>
    <property type="evidence" value="ECO:0007669"/>
    <property type="project" value="TreeGrafter"/>
</dbReference>
<evidence type="ECO:0000313" key="2">
    <source>
        <dbReference type="EMBL" id="RKD67526.1"/>
    </source>
</evidence>
<feature type="domain" description="UVR" evidence="1">
    <location>
        <begin position="137"/>
        <end position="172"/>
    </location>
</feature>
<dbReference type="PANTHER" id="PTHR38430">
    <property type="entry name" value="PROTEIN-ARGININE KINASE ACTIVATOR PROTEIN"/>
    <property type="match status" value="1"/>
</dbReference>
<dbReference type="GO" id="GO:0008270">
    <property type="term" value="F:zinc ion binding"/>
    <property type="evidence" value="ECO:0007669"/>
    <property type="project" value="TreeGrafter"/>
</dbReference>
<dbReference type="PIRSF" id="PIRSF015034">
    <property type="entry name" value="YacH"/>
    <property type="match status" value="1"/>
</dbReference>
<name>A0A419UTR6_9BACL</name>
<dbReference type="PROSITE" id="PS50151">
    <property type="entry name" value="UVR"/>
    <property type="match status" value="1"/>
</dbReference>
<dbReference type="AlphaFoldDB" id="A0A419UTR6"/>
<keyword evidence="2" id="KW-0808">Transferase</keyword>
<dbReference type="InterPro" id="IPR025542">
    <property type="entry name" value="YacH"/>
</dbReference>
<dbReference type="OrthoDB" id="9788704at2"/>
<organism evidence="2 3">
    <name type="scientific">Sinobaca qinghaiensis</name>
    <dbReference type="NCBI Taxonomy" id="342944"/>
    <lineage>
        <taxon>Bacteria</taxon>
        <taxon>Bacillati</taxon>
        <taxon>Bacillota</taxon>
        <taxon>Bacilli</taxon>
        <taxon>Bacillales</taxon>
        <taxon>Sporolactobacillaceae</taxon>
        <taxon>Sinobaca</taxon>
    </lineage>
</organism>
<gene>
    <name evidence="2" type="ORF">ATL39_3427</name>
</gene>
<dbReference type="GO" id="GO:0016301">
    <property type="term" value="F:kinase activity"/>
    <property type="evidence" value="ECO:0007669"/>
    <property type="project" value="UniProtKB-KW"/>
</dbReference>
<dbReference type="SUPFAM" id="SSF46600">
    <property type="entry name" value="C-terminal UvrC-binding domain of UvrB"/>
    <property type="match status" value="1"/>
</dbReference>
<dbReference type="InterPro" id="IPR036876">
    <property type="entry name" value="UVR_dom_sf"/>
</dbReference>
<dbReference type="Proteomes" id="UP000285120">
    <property type="component" value="Unassembled WGS sequence"/>
</dbReference>
<dbReference type="InterPro" id="IPR001943">
    <property type="entry name" value="UVR_dom"/>
</dbReference>
<reference evidence="2 3" key="1">
    <citation type="submission" date="2018-09" db="EMBL/GenBank/DDBJ databases">
        <title>Genomic Encyclopedia of Archaeal and Bacterial Type Strains, Phase II (KMG-II): from individual species to whole genera.</title>
        <authorList>
            <person name="Goeker M."/>
        </authorList>
    </citation>
    <scope>NUCLEOTIDE SEQUENCE [LARGE SCALE GENOMIC DNA]</scope>
    <source>
        <strain evidence="2 3">DSM 17008</strain>
    </source>
</reference>
<evidence type="ECO:0000313" key="3">
    <source>
        <dbReference type="Proteomes" id="UP000285120"/>
    </source>
</evidence>
<accession>A0A419UTR6</accession>
<dbReference type="Gene3D" id="4.10.860.10">
    <property type="entry name" value="UVR domain"/>
    <property type="match status" value="1"/>
</dbReference>
<dbReference type="GO" id="GO:0005507">
    <property type="term" value="F:copper ion binding"/>
    <property type="evidence" value="ECO:0007669"/>
    <property type="project" value="TreeGrafter"/>
</dbReference>
<proteinExistence type="predicted"/>
<comment type="caution">
    <text evidence="2">The sequence shown here is derived from an EMBL/GenBank/DDBJ whole genome shotgun (WGS) entry which is preliminary data.</text>
</comment>
<dbReference type="Pfam" id="PF02151">
    <property type="entry name" value="UVR"/>
    <property type="match status" value="1"/>
</dbReference>
<sequence>MLCQECQQRQASLHFTKIVNGQKTEVHLCEECAREKGETIQGTNSYSIHDLLSGILKFDKPLKDEASTSYTKAPKPLVCDNCGLSYERFVKTGRFGCTHCYEAFETKLDPIFKKVHSGNLRHYGKIPKRSGAQMQVQREIDEERLKLKESVAKEEFEKAASIRDYIKELEQQMKPKGEEG</sequence>
<evidence type="ECO:0000259" key="1">
    <source>
        <dbReference type="PROSITE" id="PS50151"/>
    </source>
</evidence>
<dbReference type="GO" id="GO:0046870">
    <property type="term" value="F:cadmium ion binding"/>
    <property type="evidence" value="ECO:0007669"/>
    <property type="project" value="TreeGrafter"/>
</dbReference>
<dbReference type="RefSeq" id="WP_120194553.1">
    <property type="nucleotide sequence ID" value="NZ_RAPK01000014.1"/>
</dbReference>
<keyword evidence="2" id="KW-0418">Kinase</keyword>
<dbReference type="GO" id="GO:1990170">
    <property type="term" value="P:stress response to cadmium ion"/>
    <property type="evidence" value="ECO:0007669"/>
    <property type="project" value="TreeGrafter"/>
</dbReference>